<dbReference type="GO" id="GO:0006002">
    <property type="term" value="P:fructose 6-phosphate metabolic process"/>
    <property type="evidence" value="ECO:0007669"/>
    <property type="project" value="TreeGrafter"/>
</dbReference>
<comment type="function">
    <text evidence="10">Catalyzes the first step in hexosamine metabolism, converting fructose-6P into glucosamine-6P using glutamine as a nitrogen source.</text>
</comment>
<comment type="subunit">
    <text evidence="10">Homodimer.</text>
</comment>
<evidence type="ECO:0000313" key="13">
    <source>
        <dbReference type="EMBL" id="HHS62502.1"/>
    </source>
</evidence>
<dbReference type="AlphaFoldDB" id="A0A7C6EHQ1"/>
<dbReference type="GO" id="GO:0004360">
    <property type="term" value="F:glutamine-fructose-6-phosphate transaminase (isomerizing) activity"/>
    <property type="evidence" value="ECO:0007669"/>
    <property type="project" value="UniProtKB-UniRule"/>
</dbReference>
<evidence type="ECO:0000256" key="4">
    <source>
        <dbReference type="ARBA" id="ARBA00016090"/>
    </source>
</evidence>
<feature type="domain" description="SIS" evidence="12">
    <location>
        <begin position="285"/>
        <end position="424"/>
    </location>
</feature>
<dbReference type="InterPro" id="IPR035490">
    <property type="entry name" value="GlmS/FrlB_SIS"/>
</dbReference>
<dbReference type="GO" id="GO:0006047">
    <property type="term" value="P:UDP-N-acetylglucosamine metabolic process"/>
    <property type="evidence" value="ECO:0007669"/>
    <property type="project" value="TreeGrafter"/>
</dbReference>
<dbReference type="Gene3D" id="3.40.50.10490">
    <property type="entry name" value="Glucose-6-phosphate isomerase like protein, domain 1"/>
    <property type="match status" value="2"/>
</dbReference>
<dbReference type="InterPro" id="IPR029055">
    <property type="entry name" value="Ntn_hydrolases_N"/>
</dbReference>
<dbReference type="NCBIfam" id="NF001484">
    <property type="entry name" value="PRK00331.1"/>
    <property type="match status" value="1"/>
</dbReference>
<evidence type="ECO:0000256" key="1">
    <source>
        <dbReference type="ARBA" id="ARBA00001031"/>
    </source>
</evidence>
<dbReference type="Pfam" id="PF13522">
    <property type="entry name" value="GATase_6"/>
    <property type="match status" value="1"/>
</dbReference>
<dbReference type="PANTHER" id="PTHR10937:SF0">
    <property type="entry name" value="GLUTAMINE--FRUCTOSE-6-PHOSPHATE TRANSAMINASE (ISOMERIZING)"/>
    <property type="match status" value="1"/>
</dbReference>
<comment type="catalytic activity">
    <reaction evidence="1 10">
        <text>D-fructose 6-phosphate + L-glutamine = D-glucosamine 6-phosphate + L-glutamate</text>
        <dbReference type="Rhea" id="RHEA:13237"/>
        <dbReference type="ChEBI" id="CHEBI:29985"/>
        <dbReference type="ChEBI" id="CHEBI:58359"/>
        <dbReference type="ChEBI" id="CHEBI:58725"/>
        <dbReference type="ChEBI" id="CHEBI:61527"/>
        <dbReference type="EC" id="2.6.1.16"/>
    </reaction>
</comment>
<dbReference type="SUPFAM" id="SSF56235">
    <property type="entry name" value="N-terminal nucleophile aminohydrolases (Ntn hydrolases)"/>
    <property type="match status" value="1"/>
</dbReference>
<dbReference type="GO" id="GO:0005829">
    <property type="term" value="C:cytosol"/>
    <property type="evidence" value="ECO:0007669"/>
    <property type="project" value="TreeGrafter"/>
</dbReference>
<dbReference type="PROSITE" id="PS51278">
    <property type="entry name" value="GATASE_TYPE_2"/>
    <property type="match status" value="1"/>
</dbReference>
<accession>A0A7C6EHQ1</accession>
<protein>
    <recommendedName>
        <fullName evidence="4 10">Glutamine--fructose-6-phosphate aminotransferase [isomerizing]</fullName>
        <ecNumber evidence="3 10">2.6.1.16</ecNumber>
    </recommendedName>
    <alternativeName>
        <fullName evidence="10">D-fructose-6-phosphate amidotransferase</fullName>
    </alternativeName>
    <alternativeName>
        <fullName evidence="10">GFAT</fullName>
    </alternativeName>
    <alternativeName>
        <fullName evidence="10">Glucosamine-6-phosphate synthase</fullName>
    </alternativeName>
    <alternativeName>
        <fullName evidence="10">Hexosephosphate aminotransferase</fullName>
    </alternativeName>
    <alternativeName>
        <fullName evidence="10">L-glutamine--D-fructose-6-phosphate amidotransferase</fullName>
    </alternativeName>
</protein>
<dbReference type="PANTHER" id="PTHR10937">
    <property type="entry name" value="GLUCOSAMINE--FRUCTOSE-6-PHOSPHATE AMINOTRANSFERASE, ISOMERIZING"/>
    <property type="match status" value="1"/>
</dbReference>
<keyword evidence="5 10" id="KW-0963">Cytoplasm</keyword>
<dbReference type="CDD" id="cd05008">
    <property type="entry name" value="SIS_GlmS_GlmD_1"/>
    <property type="match status" value="1"/>
</dbReference>
<dbReference type="SUPFAM" id="SSF53697">
    <property type="entry name" value="SIS domain"/>
    <property type="match status" value="1"/>
</dbReference>
<name>A0A7C6EHQ1_UNCW3</name>
<gene>
    <name evidence="10 13" type="primary">glmS</name>
    <name evidence="13" type="ORF">ENV70_02645</name>
</gene>
<keyword evidence="7 10" id="KW-0808">Transferase</keyword>
<evidence type="ECO:0000256" key="5">
    <source>
        <dbReference type="ARBA" id="ARBA00022490"/>
    </source>
</evidence>
<dbReference type="HAMAP" id="MF_00164">
    <property type="entry name" value="GlmS"/>
    <property type="match status" value="1"/>
</dbReference>
<dbReference type="FunFam" id="3.40.50.10490:FF:000001">
    <property type="entry name" value="Glutamine--fructose-6-phosphate aminotransferase [isomerizing]"/>
    <property type="match status" value="1"/>
</dbReference>
<evidence type="ECO:0000256" key="7">
    <source>
        <dbReference type="ARBA" id="ARBA00022679"/>
    </source>
</evidence>
<evidence type="ECO:0000256" key="10">
    <source>
        <dbReference type="HAMAP-Rule" id="MF_00164"/>
    </source>
</evidence>
<feature type="active site" description="For Fru-6P isomerization activity" evidence="10">
    <location>
        <position position="603"/>
    </location>
</feature>
<comment type="caution">
    <text evidence="13">The sequence shown here is derived from an EMBL/GenBank/DDBJ whole genome shotgun (WGS) entry which is preliminary data.</text>
</comment>
<dbReference type="CDD" id="cd00714">
    <property type="entry name" value="GFAT"/>
    <property type="match status" value="1"/>
</dbReference>
<keyword evidence="6 10" id="KW-0032">Aminotransferase</keyword>
<dbReference type="EC" id="2.6.1.16" evidence="3 10"/>
<evidence type="ECO:0000256" key="6">
    <source>
        <dbReference type="ARBA" id="ARBA00022576"/>
    </source>
</evidence>
<evidence type="ECO:0000256" key="2">
    <source>
        <dbReference type="ARBA" id="ARBA00004496"/>
    </source>
</evidence>
<dbReference type="FunFam" id="3.60.20.10:FF:000006">
    <property type="entry name" value="Glutamine--fructose-6-phosphate aminotransferase [isomerizing]"/>
    <property type="match status" value="1"/>
</dbReference>
<sequence length="608" mass="67961">MCGIVGYIGPRDITSVLLGGLWRLEYRGYDSSGIAVINNEELLIRKVPGKLSELQELLKRAPVNGGIGIGHTRWATHGSPHEENTHPLVDCNEEIALVVNGIIENYHLLKEELEARGHLFRSYTDSEVIVHLIEENLKKNLFDAVMQTVPKLKGNFAFAVIYTKEPEHIVCARHDAPLVLSINENEAALASDVSGVIAIFDKIIDLPNDTIAMVSPKSYIVKNFDGEEIAIQPRKVTIKVKDIEKDNYPHFMLKEIFEQPKVVSQIIKERISDNKINLGDEVNLTDKDFLKISRIYIQACGTSWHAGVVGKYLIERFARISTEVDISSEFRYRDMVLDGDTMVMAISQSGETADTIAGLREAKARFLKVLSLVNVPHSSIYKESDGNVAIMAGPEIGVASTKAYTAELLNLYLFSLYLGRLRGFLRDDDVVYHIQEIKKIPQQIEEILAKQDEMRRIAMNYYNSRDFLFLGRGINYPTALEGALKLKEISYIHATGYAAGEMKHGPIALIDENMPVVCINPQSSVYEKMLSNIQEVIARKGQVISVVTKGDQSTSSISKWVIEIPGCIEFISPILAVIPLQLLAYFIATFKGLDVDRPRNLAKSVTVE</sequence>
<dbReference type="InterPro" id="IPR017932">
    <property type="entry name" value="GATase_2_dom"/>
</dbReference>
<dbReference type="InterPro" id="IPR046348">
    <property type="entry name" value="SIS_dom_sf"/>
</dbReference>
<dbReference type="GO" id="GO:0097367">
    <property type="term" value="F:carbohydrate derivative binding"/>
    <property type="evidence" value="ECO:0007669"/>
    <property type="project" value="InterPro"/>
</dbReference>
<dbReference type="PROSITE" id="PS51464">
    <property type="entry name" value="SIS"/>
    <property type="match status" value="2"/>
</dbReference>
<feature type="domain" description="SIS" evidence="12">
    <location>
        <begin position="457"/>
        <end position="598"/>
    </location>
</feature>
<evidence type="ECO:0000256" key="3">
    <source>
        <dbReference type="ARBA" id="ARBA00012916"/>
    </source>
</evidence>
<dbReference type="InterPro" id="IPR047084">
    <property type="entry name" value="GFAT_N"/>
</dbReference>
<dbReference type="Gene3D" id="3.60.20.10">
    <property type="entry name" value="Glutamine Phosphoribosylpyrophosphate, subunit 1, domain 1"/>
    <property type="match status" value="1"/>
</dbReference>
<dbReference type="Pfam" id="PF01380">
    <property type="entry name" value="SIS"/>
    <property type="match status" value="2"/>
</dbReference>
<keyword evidence="9" id="KW-0315">Glutamine amidotransferase</keyword>
<evidence type="ECO:0000259" key="12">
    <source>
        <dbReference type="PROSITE" id="PS51464"/>
    </source>
</evidence>
<feature type="domain" description="Glutamine amidotransferase type-2" evidence="11">
    <location>
        <begin position="2"/>
        <end position="217"/>
    </location>
</feature>
<dbReference type="InterPro" id="IPR005855">
    <property type="entry name" value="GFAT"/>
</dbReference>
<organism evidence="13">
    <name type="scientific">candidate division WOR-3 bacterium</name>
    <dbReference type="NCBI Taxonomy" id="2052148"/>
    <lineage>
        <taxon>Bacteria</taxon>
        <taxon>Bacteria division WOR-3</taxon>
    </lineage>
</organism>
<comment type="subcellular location">
    <subcellularLocation>
        <location evidence="2 10">Cytoplasm</location>
    </subcellularLocation>
</comment>
<reference evidence="13" key="1">
    <citation type="journal article" date="2020" name="mSystems">
        <title>Genome- and Community-Level Interaction Insights into Carbon Utilization and Element Cycling Functions of Hydrothermarchaeota in Hydrothermal Sediment.</title>
        <authorList>
            <person name="Zhou Z."/>
            <person name="Liu Y."/>
            <person name="Xu W."/>
            <person name="Pan J."/>
            <person name="Luo Z.H."/>
            <person name="Li M."/>
        </authorList>
    </citation>
    <scope>NUCLEOTIDE SEQUENCE [LARGE SCALE GENOMIC DNA]</scope>
    <source>
        <strain evidence="13">SpSt-783</strain>
    </source>
</reference>
<feature type="initiator methionine" description="Removed" evidence="10">
    <location>
        <position position="1"/>
    </location>
</feature>
<dbReference type="InterPro" id="IPR035466">
    <property type="entry name" value="GlmS/AgaS_SIS"/>
</dbReference>
<evidence type="ECO:0000256" key="8">
    <source>
        <dbReference type="ARBA" id="ARBA00022737"/>
    </source>
</evidence>
<feature type="active site" description="Nucleophile; for GATase activity" evidence="10">
    <location>
        <position position="2"/>
    </location>
</feature>
<dbReference type="GO" id="GO:0006487">
    <property type="term" value="P:protein N-linked glycosylation"/>
    <property type="evidence" value="ECO:0007669"/>
    <property type="project" value="TreeGrafter"/>
</dbReference>
<dbReference type="EMBL" id="DTHJ01000056">
    <property type="protein sequence ID" value="HHS62502.1"/>
    <property type="molecule type" value="Genomic_DNA"/>
</dbReference>
<dbReference type="InterPro" id="IPR001347">
    <property type="entry name" value="SIS_dom"/>
</dbReference>
<evidence type="ECO:0000256" key="9">
    <source>
        <dbReference type="ARBA" id="ARBA00022962"/>
    </source>
</evidence>
<dbReference type="CDD" id="cd05009">
    <property type="entry name" value="SIS_GlmS_GlmD_2"/>
    <property type="match status" value="1"/>
</dbReference>
<proteinExistence type="inferred from homology"/>
<dbReference type="GO" id="GO:0005975">
    <property type="term" value="P:carbohydrate metabolic process"/>
    <property type="evidence" value="ECO:0007669"/>
    <property type="project" value="UniProtKB-UniRule"/>
</dbReference>
<evidence type="ECO:0000259" key="11">
    <source>
        <dbReference type="PROSITE" id="PS51278"/>
    </source>
</evidence>
<keyword evidence="8" id="KW-0677">Repeat</keyword>
<dbReference type="NCBIfam" id="TIGR01135">
    <property type="entry name" value="glmS"/>
    <property type="match status" value="1"/>
</dbReference>